<dbReference type="Proteomes" id="UP000799778">
    <property type="component" value="Unassembled WGS sequence"/>
</dbReference>
<keyword evidence="2" id="KW-0732">Signal</keyword>
<name>A0A6A5XJF7_9PLEO</name>
<reference evidence="3" key="1">
    <citation type="journal article" date="2020" name="Stud. Mycol.">
        <title>101 Dothideomycetes genomes: a test case for predicting lifestyles and emergence of pathogens.</title>
        <authorList>
            <person name="Haridas S."/>
            <person name="Albert R."/>
            <person name="Binder M."/>
            <person name="Bloem J."/>
            <person name="Labutti K."/>
            <person name="Salamov A."/>
            <person name="Andreopoulos B."/>
            <person name="Baker S."/>
            <person name="Barry K."/>
            <person name="Bills G."/>
            <person name="Bluhm B."/>
            <person name="Cannon C."/>
            <person name="Castanera R."/>
            <person name="Culley D."/>
            <person name="Daum C."/>
            <person name="Ezra D."/>
            <person name="Gonzalez J."/>
            <person name="Henrissat B."/>
            <person name="Kuo A."/>
            <person name="Liang C."/>
            <person name="Lipzen A."/>
            <person name="Lutzoni F."/>
            <person name="Magnuson J."/>
            <person name="Mondo S."/>
            <person name="Nolan M."/>
            <person name="Ohm R."/>
            <person name="Pangilinan J."/>
            <person name="Park H.-J."/>
            <person name="Ramirez L."/>
            <person name="Alfaro M."/>
            <person name="Sun H."/>
            <person name="Tritt A."/>
            <person name="Yoshinaga Y."/>
            <person name="Zwiers L.-H."/>
            <person name="Turgeon B."/>
            <person name="Goodwin S."/>
            <person name="Spatafora J."/>
            <person name="Crous P."/>
            <person name="Grigoriev I."/>
        </authorList>
    </citation>
    <scope>NUCLEOTIDE SEQUENCE</scope>
    <source>
        <strain evidence="3">CBS 175.79</strain>
    </source>
</reference>
<feature type="chain" id="PRO_5025565106" evidence="2">
    <location>
        <begin position="20"/>
        <end position="200"/>
    </location>
</feature>
<keyword evidence="4" id="KW-1185">Reference proteome</keyword>
<dbReference type="GeneID" id="54289660"/>
<protein>
    <submittedName>
        <fullName evidence="3">Uncharacterized protein</fullName>
    </submittedName>
</protein>
<dbReference type="RefSeq" id="XP_033381296.1">
    <property type="nucleotide sequence ID" value="XM_033532263.1"/>
</dbReference>
<feature type="compositionally biased region" description="Basic and acidic residues" evidence="1">
    <location>
        <begin position="177"/>
        <end position="192"/>
    </location>
</feature>
<evidence type="ECO:0000313" key="3">
    <source>
        <dbReference type="EMBL" id="KAF2012957.1"/>
    </source>
</evidence>
<dbReference type="AlphaFoldDB" id="A0A6A5XJF7"/>
<gene>
    <name evidence="3" type="ORF">BU24DRAFT_465302</name>
</gene>
<proteinExistence type="predicted"/>
<evidence type="ECO:0000256" key="2">
    <source>
        <dbReference type="SAM" id="SignalP"/>
    </source>
</evidence>
<feature type="region of interest" description="Disordered" evidence="1">
    <location>
        <begin position="135"/>
        <end position="155"/>
    </location>
</feature>
<sequence>MVSFTTLLLLAAPITSVLANNPVKVRGHQVMARPDGRGSPTAGTMTFEIMTSTGMILCGFTDTYNGRQWQGYEKIFPCQGGTRGGQISWKMSASAPQVTYYDPGGDRLVYESLYSAANWEYISRMEAIGEAPLVRGRGQGGKVKAQNPKDKERERQKLEQMEYELRKLDIAQVKNPNYEREKYQKAKLERQRKQQQGQGR</sequence>
<feature type="region of interest" description="Disordered" evidence="1">
    <location>
        <begin position="176"/>
        <end position="200"/>
    </location>
</feature>
<evidence type="ECO:0000256" key="1">
    <source>
        <dbReference type="SAM" id="MobiDB-lite"/>
    </source>
</evidence>
<organism evidence="3 4">
    <name type="scientific">Aaosphaeria arxii CBS 175.79</name>
    <dbReference type="NCBI Taxonomy" id="1450172"/>
    <lineage>
        <taxon>Eukaryota</taxon>
        <taxon>Fungi</taxon>
        <taxon>Dikarya</taxon>
        <taxon>Ascomycota</taxon>
        <taxon>Pezizomycotina</taxon>
        <taxon>Dothideomycetes</taxon>
        <taxon>Pleosporomycetidae</taxon>
        <taxon>Pleosporales</taxon>
        <taxon>Pleosporales incertae sedis</taxon>
        <taxon>Aaosphaeria</taxon>
    </lineage>
</organism>
<evidence type="ECO:0000313" key="4">
    <source>
        <dbReference type="Proteomes" id="UP000799778"/>
    </source>
</evidence>
<dbReference type="EMBL" id="ML978072">
    <property type="protein sequence ID" value="KAF2012957.1"/>
    <property type="molecule type" value="Genomic_DNA"/>
</dbReference>
<accession>A0A6A5XJF7</accession>
<feature type="signal peptide" evidence="2">
    <location>
        <begin position="1"/>
        <end position="19"/>
    </location>
</feature>